<organism>
    <name type="scientific">Ixodes scapularis</name>
    <name type="common">Black-legged tick</name>
    <name type="synonym">Deer tick</name>
    <dbReference type="NCBI Taxonomy" id="6945"/>
    <lineage>
        <taxon>Eukaryota</taxon>
        <taxon>Metazoa</taxon>
        <taxon>Ecdysozoa</taxon>
        <taxon>Arthropoda</taxon>
        <taxon>Chelicerata</taxon>
        <taxon>Arachnida</taxon>
        <taxon>Acari</taxon>
        <taxon>Parasitiformes</taxon>
        <taxon>Ixodida</taxon>
        <taxon>Ixodoidea</taxon>
        <taxon>Ixodidae</taxon>
        <taxon>Ixodinae</taxon>
        <taxon>Ixodes</taxon>
    </lineage>
</organism>
<feature type="region of interest" description="Disordered" evidence="1">
    <location>
        <begin position="75"/>
        <end position="94"/>
    </location>
</feature>
<reference evidence="3 5" key="1">
    <citation type="submission" date="2008-03" db="EMBL/GenBank/DDBJ databases">
        <title>Annotation of Ixodes scapularis.</title>
        <authorList>
            <consortium name="Ixodes scapularis Genome Project Consortium"/>
            <person name="Caler E."/>
            <person name="Hannick L.I."/>
            <person name="Bidwell S."/>
            <person name="Joardar V."/>
            <person name="Thiagarajan M."/>
            <person name="Amedeo P."/>
            <person name="Galinsky K.J."/>
            <person name="Schobel S."/>
            <person name="Inman J."/>
            <person name="Hostetler J."/>
            <person name="Miller J."/>
            <person name="Hammond M."/>
            <person name="Megy K."/>
            <person name="Lawson D."/>
            <person name="Kodira C."/>
            <person name="Sutton G."/>
            <person name="Meyer J."/>
            <person name="Hill C.A."/>
            <person name="Birren B."/>
            <person name="Nene V."/>
            <person name="Collins F."/>
            <person name="Alarcon-Chaidez F."/>
            <person name="Wikel S."/>
            <person name="Strausberg R."/>
        </authorList>
    </citation>
    <scope>NUCLEOTIDE SEQUENCE [LARGE SCALE GENOMIC DNA]</scope>
    <source>
        <strain evidence="5">Wikel</strain>
        <strain evidence="3">Wikel colony</strain>
    </source>
</reference>
<protein>
    <submittedName>
        <fullName evidence="3 4">Uncharacterized protein</fullName>
    </submittedName>
</protein>
<dbReference type="VEuPathDB" id="VectorBase:ISCI014645"/>
<dbReference type="HOGENOM" id="CLU_2388662_0_0_1"/>
<keyword evidence="2" id="KW-0472">Membrane</keyword>
<gene>
    <name evidence="3" type="ORF">IscW_ISCW014645</name>
</gene>
<evidence type="ECO:0000313" key="5">
    <source>
        <dbReference type="Proteomes" id="UP000001555"/>
    </source>
</evidence>
<evidence type="ECO:0000256" key="2">
    <source>
        <dbReference type="SAM" id="Phobius"/>
    </source>
</evidence>
<name>B7QHJ0_IXOSC</name>
<dbReference type="EMBL" id="DS939960">
    <property type="protein sequence ID" value="EEC18312.1"/>
    <property type="molecule type" value="Genomic_DNA"/>
</dbReference>
<dbReference type="PaxDb" id="6945-B7QHJ0"/>
<evidence type="ECO:0000313" key="4">
    <source>
        <dbReference type="EnsemblMetazoa" id="ISCW014645-PA"/>
    </source>
</evidence>
<sequence>MVGFFGAVGGIILVLLALDSFVRYLLEIWRLRQKQTWRTAVRKLTMTASENEYLTTVRATGSKSVNPLDRDLALFEEENGPDPSSRASQLDDAR</sequence>
<dbReference type="EMBL" id="ABJB010551918">
    <property type="status" value="NOT_ANNOTATED_CDS"/>
    <property type="molecule type" value="Genomic_DNA"/>
</dbReference>
<evidence type="ECO:0000313" key="3">
    <source>
        <dbReference type="EMBL" id="EEC18312.1"/>
    </source>
</evidence>
<dbReference type="VEuPathDB" id="VectorBase:ISCW014645"/>
<keyword evidence="2" id="KW-0812">Transmembrane</keyword>
<feature type="transmembrane region" description="Helical" evidence="2">
    <location>
        <begin position="6"/>
        <end position="26"/>
    </location>
</feature>
<dbReference type="EnsemblMetazoa" id="ISCW014645-RA">
    <property type="protein sequence ID" value="ISCW014645-PA"/>
    <property type="gene ID" value="ISCW014645"/>
</dbReference>
<reference evidence="4" key="2">
    <citation type="submission" date="2020-05" db="UniProtKB">
        <authorList>
            <consortium name="EnsemblMetazoa"/>
        </authorList>
    </citation>
    <scope>IDENTIFICATION</scope>
    <source>
        <strain evidence="4">wikel</strain>
    </source>
</reference>
<dbReference type="Proteomes" id="UP000001555">
    <property type="component" value="Unassembled WGS sequence"/>
</dbReference>
<keyword evidence="2" id="KW-1133">Transmembrane helix</keyword>
<evidence type="ECO:0000256" key="1">
    <source>
        <dbReference type="SAM" id="MobiDB-lite"/>
    </source>
</evidence>
<proteinExistence type="predicted"/>
<keyword evidence="5" id="KW-1185">Reference proteome</keyword>
<dbReference type="AlphaFoldDB" id="B7QHJ0"/>
<accession>B7QHJ0</accession>
<dbReference type="InParanoid" id="B7QHJ0"/>